<evidence type="ECO:0000256" key="4">
    <source>
        <dbReference type="ARBA" id="ARBA00022840"/>
    </source>
</evidence>
<dbReference type="SMART" id="SM00382">
    <property type="entry name" value="AAA"/>
    <property type="match status" value="1"/>
</dbReference>
<dbReference type="InterPro" id="IPR003959">
    <property type="entry name" value="ATPase_AAA_core"/>
</dbReference>
<dbReference type="InterPro" id="IPR050168">
    <property type="entry name" value="AAA_ATPase_domain"/>
</dbReference>
<name>A0AAW2Z6Q7_9EUKA</name>
<dbReference type="Gene3D" id="3.40.50.300">
    <property type="entry name" value="P-loop containing nucleotide triphosphate hydrolases"/>
    <property type="match status" value="2"/>
</dbReference>
<keyword evidence="8" id="KW-1185">Reference proteome</keyword>
<dbReference type="Pfam" id="PF00004">
    <property type="entry name" value="AAA"/>
    <property type="match status" value="1"/>
</dbReference>
<dbReference type="Pfam" id="PF17862">
    <property type="entry name" value="AAA_lid_3"/>
    <property type="match status" value="1"/>
</dbReference>
<feature type="domain" description="AAA+ ATPase" evidence="6">
    <location>
        <begin position="161"/>
        <end position="299"/>
    </location>
</feature>
<feature type="non-terminal residue" evidence="7">
    <location>
        <position position="418"/>
    </location>
</feature>
<proteinExistence type="inferred from homology"/>
<evidence type="ECO:0000256" key="3">
    <source>
        <dbReference type="ARBA" id="ARBA00022741"/>
    </source>
</evidence>
<gene>
    <name evidence="7" type="ORF">AKO1_004377</name>
</gene>
<evidence type="ECO:0000259" key="6">
    <source>
        <dbReference type="SMART" id="SM00382"/>
    </source>
</evidence>
<keyword evidence="4 5" id="KW-0067">ATP-binding</keyword>
<accession>A0AAW2Z6Q7</accession>
<dbReference type="AlphaFoldDB" id="A0AAW2Z6Q7"/>
<dbReference type="EMBL" id="JAOPGA020001103">
    <property type="protein sequence ID" value="KAL0485110.1"/>
    <property type="molecule type" value="Genomic_DNA"/>
</dbReference>
<organism evidence="7 8">
    <name type="scientific">Acrasis kona</name>
    <dbReference type="NCBI Taxonomy" id="1008807"/>
    <lineage>
        <taxon>Eukaryota</taxon>
        <taxon>Discoba</taxon>
        <taxon>Heterolobosea</taxon>
        <taxon>Tetramitia</taxon>
        <taxon>Eutetramitia</taxon>
        <taxon>Acrasidae</taxon>
        <taxon>Acrasis</taxon>
    </lineage>
</organism>
<sequence>VVGITSNIEDFDDFIRRKFDEELFVDAPTHQERLQILTALFKPIITPHHNNEQFTSMMKTINSSCHGFVHADLLKLQQLTLNEQSFNKDNIITIDQIMVHVNNMKPYSMITNNQNVDDVIEIPNITFEDIGGLTNVKSKINEMIIWPLQFPESYHRMSIKPPGGLLLYGPPGTGKTLIAKAIATASDANFISINIPDLIKSEIGESEKSLAQVFRRAKLASPCVIFFDEMQAMFGNRDSVGINSGKLVSQLMLELDSLVDKSNNIRVVVIAATNVPGSIDPALMRPGRLENVLYVGVPDAAARCVIWKMTLKKMKVSDEVVYRLENNVITKKESNFVFDFGNSVGDVFTNKNNSFVDQSDGYTGADIVNLCHRAGLNALSENVEIDCVELRHFEKAFETFRPSVTKKMLRKYEKFCVP</sequence>
<evidence type="ECO:0000256" key="1">
    <source>
        <dbReference type="ARBA" id="ARBA00004496"/>
    </source>
</evidence>
<evidence type="ECO:0000313" key="8">
    <source>
        <dbReference type="Proteomes" id="UP001431209"/>
    </source>
</evidence>
<dbReference type="InterPro" id="IPR027417">
    <property type="entry name" value="P-loop_NTPase"/>
</dbReference>
<comment type="caution">
    <text evidence="7">The sequence shown here is derived from an EMBL/GenBank/DDBJ whole genome shotgun (WGS) entry which is preliminary data.</text>
</comment>
<dbReference type="InterPro" id="IPR003593">
    <property type="entry name" value="AAA+_ATPase"/>
</dbReference>
<dbReference type="Proteomes" id="UP001431209">
    <property type="component" value="Unassembled WGS sequence"/>
</dbReference>
<dbReference type="GO" id="GO:0005737">
    <property type="term" value="C:cytoplasm"/>
    <property type="evidence" value="ECO:0007669"/>
    <property type="project" value="UniProtKB-SubCell"/>
</dbReference>
<keyword evidence="3 5" id="KW-0547">Nucleotide-binding</keyword>
<reference evidence="7 8" key="1">
    <citation type="submission" date="2024-03" db="EMBL/GenBank/DDBJ databases">
        <title>The Acrasis kona genome and developmental transcriptomes reveal deep origins of eukaryotic multicellular pathways.</title>
        <authorList>
            <person name="Sheikh S."/>
            <person name="Fu C.-J."/>
            <person name="Brown M.W."/>
            <person name="Baldauf S.L."/>
        </authorList>
    </citation>
    <scope>NUCLEOTIDE SEQUENCE [LARGE SCALE GENOMIC DNA]</scope>
    <source>
        <strain evidence="7 8">ATCC MYA-3509</strain>
    </source>
</reference>
<comment type="subcellular location">
    <subcellularLocation>
        <location evidence="1">Cytoplasm</location>
    </subcellularLocation>
</comment>
<dbReference type="InterPro" id="IPR003960">
    <property type="entry name" value="ATPase_AAA_CS"/>
</dbReference>
<dbReference type="PROSITE" id="PS00674">
    <property type="entry name" value="AAA"/>
    <property type="match status" value="1"/>
</dbReference>
<evidence type="ECO:0000256" key="2">
    <source>
        <dbReference type="ARBA" id="ARBA00022490"/>
    </source>
</evidence>
<comment type="similarity">
    <text evidence="5">Belongs to the AAA ATPase family.</text>
</comment>
<dbReference type="Gene3D" id="1.10.8.60">
    <property type="match status" value="3"/>
</dbReference>
<dbReference type="SUPFAM" id="SSF52540">
    <property type="entry name" value="P-loop containing nucleoside triphosphate hydrolases"/>
    <property type="match status" value="2"/>
</dbReference>
<protein>
    <submittedName>
        <fullName evidence="7">Spata5</fullName>
    </submittedName>
</protein>
<feature type="non-terminal residue" evidence="7">
    <location>
        <position position="1"/>
    </location>
</feature>
<evidence type="ECO:0000256" key="5">
    <source>
        <dbReference type="RuleBase" id="RU003651"/>
    </source>
</evidence>
<keyword evidence="2" id="KW-0963">Cytoplasm</keyword>
<dbReference type="InterPro" id="IPR041569">
    <property type="entry name" value="AAA_lid_3"/>
</dbReference>
<dbReference type="GO" id="GO:0016887">
    <property type="term" value="F:ATP hydrolysis activity"/>
    <property type="evidence" value="ECO:0007669"/>
    <property type="project" value="InterPro"/>
</dbReference>
<dbReference type="PANTHER" id="PTHR23077:SF117">
    <property type="entry name" value="AAA+ ATPASE DOMAIN-CONTAINING PROTEIN"/>
    <property type="match status" value="1"/>
</dbReference>
<dbReference type="GO" id="GO:0005524">
    <property type="term" value="F:ATP binding"/>
    <property type="evidence" value="ECO:0007669"/>
    <property type="project" value="UniProtKB-KW"/>
</dbReference>
<dbReference type="FunFam" id="3.40.50.300:FF:001054">
    <property type="entry name" value="ATPase, AAA family, putative"/>
    <property type="match status" value="1"/>
</dbReference>
<evidence type="ECO:0000313" key="7">
    <source>
        <dbReference type="EMBL" id="KAL0485110.1"/>
    </source>
</evidence>
<dbReference type="PANTHER" id="PTHR23077">
    <property type="entry name" value="AAA-FAMILY ATPASE"/>
    <property type="match status" value="1"/>
</dbReference>